<organism evidence="1 2">
    <name type="scientific">Trichogramma kaykai</name>
    <dbReference type="NCBI Taxonomy" id="54128"/>
    <lineage>
        <taxon>Eukaryota</taxon>
        <taxon>Metazoa</taxon>
        <taxon>Ecdysozoa</taxon>
        <taxon>Arthropoda</taxon>
        <taxon>Hexapoda</taxon>
        <taxon>Insecta</taxon>
        <taxon>Pterygota</taxon>
        <taxon>Neoptera</taxon>
        <taxon>Endopterygota</taxon>
        <taxon>Hymenoptera</taxon>
        <taxon>Apocrita</taxon>
        <taxon>Proctotrupomorpha</taxon>
        <taxon>Chalcidoidea</taxon>
        <taxon>Trichogrammatidae</taxon>
        <taxon>Trichogramma</taxon>
    </lineage>
</organism>
<accession>A0ABD2W059</accession>
<proteinExistence type="predicted"/>
<name>A0ABD2W059_9HYME</name>
<dbReference type="Proteomes" id="UP001627154">
    <property type="component" value="Unassembled WGS sequence"/>
</dbReference>
<keyword evidence="2" id="KW-1185">Reference proteome</keyword>
<evidence type="ECO:0000313" key="1">
    <source>
        <dbReference type="EMBL" id="KAL3385916.1"/>
    </source>
</evidence>
<evidence type="ECO:0008006" key="3">
    <source>
        <dbReference type="Google" id="ProtNLM"/>
    </source>
</evidence>
<protein>
    <recommendedName>
        <fullName evidence="3">RAVE complex protein Rav1 C-terminal domain-containing protein</fullName>
    </recommendedName>
</protein>
<sequence>MLLASKLGDVTVAQHQLRQLAFASFRPREPFSLFLAARGLSLPPSLFGDDRLDRLPRSGQSTLDAISALDEQSLASGQLELQVFRLTHLLASRLEFLLVPDGSTRTSCRSSVSCHSRTSKPVEISIIDEK</sequence>
<gene>
    <name evidence="1" type="ORF">TKK_018440</name>
</gene>
<reference evidence="1 2" key="1">
    <citation type="journal article" date="2024" name="bioRxiv">
        <title>A reference genome for Trichogramma kaykai: A tiny desert-dwelling parasitoid wasp with competing sex-ratio distorters.</title>
        <authorList>
            <person name="Culotta J."/>
            <person name="Lindsey A.R."/>
        </authorList>
    </citation>
    <scope>NUCLEOTIDE SEQUENCE [LARGE SCALE GENOMIC DNA]</scope>
    <source>
        <strain evidence="1 2">KSX58</strain>
    </source>
</reference>
<dbReference type="AlphaFoldDB" id="A0ABD2W059"/>
<dbReference type="EMBL" id="JBJJXI010000149">
    <property type="protein sequence ID" value="KAL3385916.1"/>
    <property type="molecule type" value="Genomic_DNA"/>
</dbReference>
<comment type="caution">
    <text evidence="1">The sequence shown here is derived from an EMBL/GenBank/DDBJ whole genome shotgun (WGS) entry which is preliminary data.</text>
</comment>
<evidence type="ECO:0000313" key="2">
    <source>
        <dbReference type="Proteomes" id="UP001627154"/>
    </source>
</evidence>